<name>A0AAF0BUT0_9ACTN</name>
<proteinExistence type="predicted"/>
<dbReference type="InterPro" id="IPR020471">
    <property type="entry name" value="AKR"/>
</dbReference>
<dbReference type="Pfam" id="PF00248">
    <property type="entry name" value="Aldo_ket_red"/>
    <property type="match status" value="1"/>
</dbReference>
<gene>
    <name evidence="3" type="ORF">PO878_05215</name>
</gene>
<dbReference type="PANTHER" id="PTHR43364">
    <property type="entry name" value="NADH-SPECIFIC METHYLGLYOXAL REDUCTASE-RELATED"/>
    <property type="match status" value="1"/>
</dbReference>
<evidence type="ECO:0000256" key="1">
    <source>
        <dbReference type="ARBA" id="ARBA00023002"/>
    </source>
</evidence>
<dbReference type="EMBL" id="CP116942">
    <property type="protein sequence ID" value="WCO68122.1"/>
    <property type="molecule type" value="Genomic_DNA"/>
</dbReference>
<protein>
    <submittedName>
        <fullName evidence="3">Aldo/keto reductase</fullName>
    </submittedName>
</protein>
<evidence type="ECO:0000313" key="3">
    <source>
        <dbReference type="EMBL" id="WCO68122.1"/>
    </source>
</evidence>
<dbReference type="PANTHER" id="PTHR43364:SF4">
    <property type="entry name" value="NAD(P)-LINKED OXIDOREDUCTASE SUPERFAMILY PROTEIN"/>
    <property type="match status" value="1"/>
</dbReference>
<dbReference type="InterPro" id="IPR036812">
    <property type="entry name" value="NAD(P)_OxRdtase_dom_sf"/>
</dbReference>
<evidence type="ECO:0000313" key="4">
    <source>
        <dbReference type="Proteomes" id="UP001216390"/>
    </source>
</evidence>
<feature type="domain" description="NADP-dependent oxidoreductase" evidence="2">
    <location>
        <begin position="14"/>
        <end position="308"/>
    </location>
</feature>
<reference evidence="3" key="1">
    <citation type="submission" date="2023-01" db="EMBL/GenBank/DDBJ databases">
        <title>The diversity of Class Acidimicrobiia in South China Sea sediment environments and the proposal of Iamia marina sp. nov., a novel species of the genus Iamia.</title>
        <authorList>
            <person name="He Y."/>
            <person name="Tian X."/>
        </authorList>
    </citation>
    <scope>NUCLEOTIDE SEQUENCE</scope>
    <source>
        <strain evidence="3">DSM 19957</strain>
    </source>
</reference>
<dbReference type="InterPro" id="IPR050523">
    <property type="entry name" value="AKR_Detox_Biosynth"/>
</dbReference>
<organism evidence="3 4">
    <name type="scientific">Iamia majanohamensis</name>
    <dbReference type="NCBI Taxonomy" id="467976"/>
    <lineage>
        <taxon>Bacteria</taxon>
        <taxon>Bacillati</taxon>
        <taxon>Actinomycetota</taxon>
        <taxon>Acidimicrobiia</taxon>
        <taxon>Acidimicrobiales</taxon>
        <taxon>Iamiaceae</taxon>
        <taxon>Iamia</taxon>
    </lineage>
</organism>
<sequence length="314" mass="33830">METKEIGELEVSAVGLGCNNFGMMIDQAGTQAVVDAALEAGITYFDTAESYGGGESEVMLGKALGSRRDEMVIATKWGHTKSLAAGERGGDPALVREHLEASLTKLGTDHVDHYQLHRPDPDTPPEETLGVLAELRAEGKVREIGCTAFSAAQLEEHHAAAEAAGVPPWASVQNHYSLLTRDPETDGVFDACERLGTAFVPFFPLESGLLTGKYRAGEDRPDDARLARWGERSADFIDDDRLAVVERLIAWCEERDHTLLDLAISWHTSHPLVASVISGATRPDQVRANVAASTWSLTAEDRAEVDRVVAGASA</sequence>
<keyword evidence="4" id="KW-1185">Reference proteome</keyword>
<dbReference type="SUPFAM" id="SSF51430">
    <property type="entry name" value="NAD(P)-linked oxidoreductase"/>
    <property type="match status" value="1"/>
</dbReference>
<dbReference type="Gene3D" id="3.20.20.100">
    <property type="entry name" value="NADP-dependent oxidoreductase domain"/>
    <property type="match status" value="1"/>
</dbReference>
<accession>A0AAF0BUT0</accession>
<dbReference type="GO" id="GO:0005829">
    <property type="term" value="C:cytosol"/>
    <property type="evidence" value="ECO:0007669"/>
    <property type="project" value="TreeGrafter"/>
</dbReference>
<dbReference type="Proteomes" id="UP001216390">
    <property type="component" value="Chromosome"/>
</dbReference>
<dbReference type="KEGG" id="ima:PO878_05215"/>
<dbReference type="AlphaFoldDB" id="A0AAF0BUT0"/>
<evidence type="ECO:0000259" key="2">
    <source>
        <dbReference type="Pfam" id="PF00248"/>
    </source>
</evidence>
<dbReference type="InterPro" id="IPR023210">
    <property type="entry name" value="NADP_OxRdtase_dom"/>
</dbReference>
<dbReference type="GO" id="GO:0016491">
    <property type="term" value="F:oxidoreductase activity"/>
    <property type="evidence" value="ECO:0007669"/>
    <property type="project" value="UniProtKB-KW"/>
</dbReference>
<keyword evidence="1" id="KW-0560">Oxidoreductase</keyword>
<dbReference type="PRINTS" id="PR00069">
    <property type="entry name" value="ALDKETRDTASE"/>
</dbReference>
<dbReference type="RefSeq" id="WP_272737639.1">
    <property type="nucleotide sequence ID" value="NZ_CP116942.1"/>
</dbReference>